<evidence type="ECO:0000256" key="1">
    <source>
        <dbReference type="SAM" id="MobiDB-lite"/>
    </source>
</evidence>
<organism evidence="2 3">
    <name type="scientific">Nephila pilipes</name>
    <name type="common">Giant wood spider</name>
    <name type="synonym">Nephila maculata</name>
    <dbReference type="NCBI Taxonomy" id="299642"/>
    <lineage>
        <taxon>Eukaryota</taxon>
        <taxon>Metazoa</taxon>
        <taxon>Ecdysozoa</taxon>
        <taxon>Arthropoda</taxon>
        <taxon>Chelicerata</taxon>
        <taxon>Arachnida</taxon>
        <taxon>Araneae</taxon>
        <taxon>Araneomorphae</taxon>
        <taxon>Entelegynae</taxon>
        <taxon>Araneoidea</taxon>
        <taxon>Nephilidae</taxon>
        <taxon>Nephila</taxon>
    </lineage>
</organism>
<feature type="compositionally biased region" description="Polar residues" evidence="1">
    <location>
        <begin position="387"/>
        <end position="396"/>
    </location>
</feature>
<feature type="region of interest" description="Disordered" evidence="1">
    <location>
        <begin position="376"/>
        <end position="396"/>
    </location>
</feature>
<evidence type="ECO:0000313" key="3">
    <source>
        <dbReference type="Proteomes" id="UP000887013"/>
    </source>
</evidence>
<dbReference type="OrthoDB" id="10424847at2759"/>
<proteinExistence type="predicted"/>
<evidence type="ECO:0000313" key="2">
    <source>
        <dbReference type="EMBL" id="GFS47617.1"/>
    </source>
</evidence>
<dbReference type="AlphaFoldDB" id="A0A8X6IIV0"/>
<sequence>MNPNLDLRNAVVIYELPHDLIKAGMEALAKSISISLKSIIPMRPDNWGVNLSLDSDFNFRKIVSKGFLEVSKKIYSVYPVVTELTVCGVDLSVDQVAVKYLLEPFAPVLIVYPEKTECERKLKKNYRAALLHPEIPEKIKKWTCIKMTSLAIDNTELSVTFFCRFCRQYGHTRHECNKRKLQDLLNAATQDSSVTSNSNAKGHMNACMSPGNNSIPNSFLKTSKNSETNQKERKNYPQNNETEVRLSEKTSMHSYSFRFIKLIPPSLKTDIVHLKKFILDYFQEQSYTTALRYPEGINKLIHVLEHMVRFNEKYSERRSEEEKKFNEWLHLVVTKIKYLHLQTISKLEPQYKPPMEEIIKSRIEYIRTNPQQIKVTRKEHHTEKKNQINPPTKTNSKFSNILKALASEIKNQSQDDKYVHSKVTAEYKSDLSKINRSPIQQNNIPISDTYCKNTKPVCQSDEGNKPKCSSSVKSAKREVATKREYTQPQTIKQNKPFSAEFKKPEVILIDHIIHNKQLTHSRNARQTEMRVQSPINTSLRAQNNDQRTVLSKNEKADLRINVSKHDIHSKPNDELDSTIPKSELCCMIKNFPVVVKREPDESLIEHAIPQKTCDEKSRGSLKKKVKTEFSIEKTERDIKNVATLTGNTFFSL</sequence>
<dbReference type="Proteomes" id="UP000887013">
    <property type="component" value="Unassembled WGS sequence"/>
</dbReference>
<keyword evidence="3" id="KW-1185">Reference proteome</keyword>
<accession>A0A8X6IIV0</accession>
<feature type="compositionally biased region" description="Polar residues" evidence="1">
    <location>
        <begin position="210"/>
        <end position="228"/>
    </location>
</feature>
<reference evidence="2" key="1">
    <citation type="submission" date="2020-08" db="EMBL/GenBank/DDBJ databases">
        <title>Multicomponent nature underlies the extraordinary mechanical properties of spider dragline silk.</title>
        <authorList>
            <person name="Kono N."/>
            <person name="Nakamura H."/>
            <person name="Mori M."/>
            <person name="Yoshida Y."/>
            <person name="Ohtoshi R."/>
            <person name="Malay A.D."/>
            <person name="Moran D.A.P."/>
            <person name="Tomita M."/>
            <person name="Numata K."/>
            <person name="Arakawa K."/>
        </authorList>
    </citation>
    <scope>NUCLEOTIDE SEQUENCE</scope>
</reference>
<name>A0A8X6IIV0_NEPPI</name>
<feature type="region of interest" description="Disordered" evidence="1">
    <location>
        <begin position="192"/>
        <end position="247"/>
    </location>
</feature>
<gene>
    <name evidence="2" type="ORF">NPIL_482091</name>
</gene>
<protein>
    <submittedName>
        <fullName evidence="2">Uncharacterized protein</fullName>
    </submittedName>
</protein>
<dbReference type="EMBL" id="BMAW01045022">
    <property type="protein sequence ID" value="GFS47617.1"/>
    <property type="molecule type" value="Genomic_DNA"/>
</dbReference>
<comment type="caution">
    <text evidence="2">The sequence shown here is derived from an EMBL/GenBank/DDBJ whole genome shotgun (WGS) entry which is preliminary data.</text>
</comment>